<evidence type="ECO:0000256" key="10">
    <source>
        <dbReference type="ARBA" id="ARBA00022777"/>
    </source>
</evidence>
<dbReference type="GO" id="GO:0006096">
    <property type="term" value="P:glycolytic process"/>
    <property type="evidence" value="ECO:0007669"/>
    <property type="project" value="UniProtKB-UniRule"/>
</dbReference>
<dbReference type="RefSeq" id="WP_012939756.1">
    <property type="nucleotide sequence ID" value="NC_013741.1"/>
</dbReference>
<dbReference type="PaxDb" id="572546-Arcpr_0350"/>
<dbReference type="UniPathway" id="UPA00109">
    <property type="reaction ID" value="UER00185"/>
</dbReference>
<dbReference type="STRING" id="572546.Arcpr_0350"/>
<keyword evidence="8 13" id="KW-0808">Transferase</keyword>
<comment type="catalytic activity">
    <reaction evidence="1 13 16">
        <text>(2R)-3-phosphoglycerate + ATP = (2R)-3-phospho-glyceroyl phosphate + ADP</text>
        <dbReference type="Rhea" id="RHEA:14801"/>
        <dbReference type="ChEBI" id="CHEBI:30616"/>
        <dbReference type="ChEBI" id="CHEBI:57604"/>
        <dbReference type="ChEBI" id="CHEBI:58272"/>
        <dbReference type="ChEBI" id="CHEBI:456216"/>
        <dbReference type="EC" id="2.7.2.3"/>
    </reaction>
</comment>
<feature type="binding site" evidence="13">
    <location>
        <position position="114"/>
    </location>
    <ligand>
        <name>substrate</name>
    </ligand>
</feature>
<evidence type="ECO:0000256" key="6">
    <source>
        <dbReference type="ARBA" id="ARBA00016471"/>
    </source>
</evidence>
<evidence type="ECO:0000256" key="7">
    <source>
        <dbReference type="ARBA" id="ARBA00022490"/>
    </source>
</evidence>
<dbReference type="GO" id="GO:0005829">
    <property type="term" value="C:cytosol"/>
    <property type="evidence" value="ECO:0007669"/>
    <property type="project" value="TreeGrafter"/>
</dbReference>
<feature type="binding site" evidence="13">
    <location>
        <position position="36"/>
    </location>
    <ligand>
        <name>substrate</name>
    </ligand>
</feature>
<keyword evidence="10 13" id="KW-0418">Kinase</keyword>
<keyword evidence="11 13" id="KW-0067">ATP-binding</keyword>
<feature type="binding site" evidence="13">
    <location>
        <begin position="352"/>
        <end position="355"/>
    </location>
    <ligand>
        <name>ATP</name>
        <dbReference type="ChEBI" id="CHEBI:30616"/>
    </ligand>
</feature>
<evidence type="ECO:0000256" key="11">
    <source>
        <dbReference type="ARBA" id="ARBA00022840"/>
    </source>
</evidence>
<feature type="binding site" evidence="14">
    <location>
        <position position="36"/>
    </location>
    <ligand>
        <name>(2R)-3-phosphoglycerate</name>
        <dbReference type="ChEBI" id="CHEBI:58272"/>
    </ligand>
</feature>
<feature type="binding site" evidence="13 15">
    <location>
        <position position="327"/>
    </location>
    <ligand>
        <name>ATP</name>
        <dbReference type="ChEBI" id="CHEBI:30616"/>
    </ligand>
</feature>
<dbReference type="PIRSF" id="PIRSF000724">
    <property type="entry name" value="Pgk"/>
    <property type="match status" value="1"/>
</dbReference>
<evidence type="ECO:0000256" key="14">
    <source>
        <dbReference type="PIRSR" id="PIRSR000724-1"/>
    </source>
</evidence>
<dbReference type="KEGG" id="apo:Arcpr_0350"/>
<dbReference type="Pfam" id="PF00162">
    <property type="entry name" value="PGK"/>
    <property type="match status" value="1"/>
</dbReference>
<evidence type="ECO:0000256" key="5">
    <source>
        <dbReference type="ARBA" id="ARBA00013061"/>
    </source>
</evidence>
<evidence type="ECO:0000313" key="18">
    <source>
        <dbReference type="Proteomes" id="UP000001901"/>
    </source>
</evidence>
<dbReference type="FunFam" id="3.40.50.1260:FF:000012">
    <property type="entry name" value="Phosphoglycerate kinase"/>
    <property type="match status" value="1"/>
</dbReference>
<dbReference type="InterPro" id="IPR036043">
    <property type="entry name" value="Phosphoglycerate_kinase_sf"/>
</dbReference>
<keyword evidence="18" id="KW-1185">Reference proteome</keyword>
<organism evidence="17 18">
    <name type="scientific">Archaeoglobus profundus (strain DSM 5631 / JCM 9629 / NBRC 100127 / Av18)</name>
    <dbReference type="NCBI Taxonomy" id="572546"/>
    <lineage>
        <taxon>Archaea</taxon>
        <taxon>Methanobacteriati</taxon>
        <taxon>Methanobacteriota</taxon>
        <taxon>Archaeoglobi</taxon>
        <taxon>Archaeoglobales</taxon>
        <taxon>Archaeoglobaceae</taxon>
        <taxon>Archaeoglobus</taxon>
    </lineage>
</organism>
<evidence type="ECO:0000256" key="4">
    <source>
        <dbReference type="ARBA" id="ARBA00008982"/>
    </source>
</evidence>
<feature type="binding site" evidence="14">
    <location>
        <position position="154"/>
    </location>
    <ligand>
        <name>(2R)-3-phosphoglycerate</name>
        <dbReference type="ChEBI" id="CHEBI:58272"/>
    </ligand>
</feature>
<dbReference type="GO" id="GO:0005524">
    <property type="term" value="F:ATP binding"/>
    <property type="evidence" value="ECO:0007669"/>
    <property type="project" value="UniProtKB-KW"/>
</dbReference>
<keyword evidence="9 13" id="KW-0547">Nucleotide-binding</keyword>
<reference evidence="17 18" key="1">
    <citation type="journal article" date="2010" name="Stand. Genomic Sci.">
        <title>Complete genome sequence of Archaeoglobus profundus type strain (AV18).</title>
        <authorList>
            <person name="von Jan M."/>
            <person name="Lapidus A."/>
            <person name="Del Rio T.G."/>
            <person name="Copeland A."/>
            <person name="Tice H."/>
            <person name="Cheng J.F."/>
            <person name="Lucas S."/>
            <person name="Chen F."/>
            <person name="Nolan M."/>
            <person name="Goodwin L."/>
            <person name="Han C."/>
            <person name="Pitluck S."/>
            <person name="Liolios K."/>
            <person name="Ivanova N."/>
            <person name="Mavromatis K."/>
            <person name="Ovchinnikova G."/>
            <person name="Chertkov O."/>
            <person name="Pati A."/>
            <person name="Chen A."/>
            <person name="Palaniappan K."/>
            <person name="Land M."/>
            <person name="Hauser L."/>
            <person name="Chang Y.J."/>
            <person name="Jeffries C.D."/>
            <person name="Saunders E."/>
            <person name="Brettin T."/>
            <person name="Detter J.C."/>
            <person name="Chain P."/>
            <person name="Eichinger K."/>
            <person name="Huber H."/>
            <person name="Spring S."/>
            <person name="Rohde M."/>
            <person name="Goker M."/>
            <person name="Wirth R."/>
            <person name="Woyke T."/>
            <person name="Bristow J."/>
            <person name="Eisen J.A."/>
            <person name="Markowitz V."/>
            <person name="Hugenholtz P."/>
            <person name="Kyrpides N.C."/>
            <person name="Klenk H.P."/>
        </authorList>
    </citation>
    <scope>NUCLEOTIDE SEQUENCE [LARGE SCALE GENOMIC DNA]</scope>
    <source>
        <strain evidence="18">DSM 5631 / JCM 9629 / NBRC 100127 / Av18</strain>
    </source>
</reference>
<dbReference type="EC" id="2.7.2.3" evidence="5 13"/>
<evidence type="ECO:0000256" key="1">
    <source>
        <dbReference type="ARBA" id="ARBA00000642"/>
    </source>
</evidence>
<evidence type="ECO:0000256" key="12">
    <source>
        <dbReference type="ARBA" id="ARBA00023152"/>
    </source>
</evidence>
<evidence type="ECO:0000256" key="9">
    <source>
        <dbReference type="ARBA" id="ARBA00022741"/>
    </source>
</evidence>
<dbReference type="GeneID" id="8739005"/>
<evidence type="ECO:0000256" key="8">
    <source>
        <dbReference type="ARBA" id="ARBA00022679"/>
    </source>
</evidence>
<evidence type="ECO:0000256" key="2">
    <source>
        <dbReference type="ARBA" id="ARBA00004496"/>
    </source>
</evidence>
<sequence>MRLPTLDDVDYDGKSVLVRVDINAPIVNSTILDTTRFESHIPTLKELESAKVVLLAHQSRPGKKDFTTLKAHAEVLSNLLGRKVKYVDEIFSSRAIEEIKSLKIGEVLLLENVRFYSEEQLKRSAEEHATCHMVQRLKDLFDLFVNDAFSACHRPHASLIGFVPILPSVVGRLVEREVKALSRVFEEKGRKVFILGGAKIEDAVKVLKNVLTKGIADKVILTGVVANYFLMLSGVDIGEVNKNVVKENKGDVSDEEMLEILKKYRDKIVLPKDVAVDKDGVRVDVPLEKFDGKYMIKDIGIETISMLSEEIPKYDVAVINGPAGVFEDERFTLGTSEILKAVAKAKYSVVGGGHIATATRMFGLDKLMDHISTAGGACIRFLSGEKLIALEVIREYWEKEWSKKI</sequence>
<dbReference type="GO" id="GO:0006094">
    <property type="term" value="P:gluconeogenesis"/>
    <property type="evidence" value="ECO:0007669"/>
    <property type="project" value="TreeGrafter"/>
</dbReference>
<dbReference type="PANTHER" id="PTHR11406">
    <property type="entry name" value="PHOSPHOGLYCERATE KINASE"/>
    <property type="match status" value="1"/>
</dbReference>
<feature type="binding site" evidence="13">
    <location>
        <position position="154"/>
    </location>
    <ligand>
        <name>substrate</name>
    </ligand>
</feature>
<evidence type="ECO:0000256" key="16">
    <source>
        <dbReference type="RuleBase" id="RU000532"/>
    </source>
</evidence>
<dbReference type="SUPFAM" id="SSF53748">
    <property type="entry name" value="Phosphoglycerate kinase"/>
    <property type="match status" value="1"/>
</dbReference>
<evidence type="ECO:0000256" key="13">
    <source>
        <dbReference type="HAMAP-Rule" id="MF_00145"/>
    </source>
</evidence>
<comment type="pathway">
    <text evidence="3 13">Carbohydrate degradation; glycolysis; pyruvate from D-glyceraldehyde 3-phosphate: step 2/5.</text>
</comment>
<comment type="subunit">
    <text evidence="13">Monomer.</text>
</comment>
<evidence type="ECO:0000256" key="3">
    <source>
        <dbReference type="ARBA" id="ARBA00004838"/>
    </source>
</evidence>
<keyword evidence="7 13" id="KW-0963">Cytoplasm</keyword>
<dbReference type="GO" id="GO:0043531">
    <property type="term" value="F:ADP binding"/>
    <property type="evidence" value="ECO:0007669"/>
    <property type="project" value="TreeGrafter"/>
</dbReference>
<dbReference type="OrthoDB" id="6575at2157"/>
<dbReference type="eggNOG" id="arCOG00496">
    <property type="taxonomic scope" value="Archaea"/>
</dbReference>
<dbReference type="FunFam" id="3.40.50.1260:FF:000006">
    <property type="entry name" value="Phosphoglycerate kinase"/>
    <property type="match status" value="1"/>
</dbReference>
<dbReference type="Gene3D" id="3.40.50.1260">
    <property type="entry name" value="Phosphoglycerate kinase, N-terminal domain"/>
    <property type="match status" value="2"/>
</dbReference>
<feature type="binding site" evidence="14">
    <location>
        <position position="114"/>
    </location>
    <ligand>
        <name>(2R)-3-phosphoglycerate</name>
        <dbReference type="ChEBI" id="CHEBI:58272"/>
    </ligand>
</feature>
<proteinExistence type="inferred from homology"/>
<dbReference type="Proteomes" id="UP000001901">
    <property type="component" value="Chromosome"/>
</dbReference>
<name>D2RGJ5_ARCPA</name>
<gene>
    <name evidence="13" type="primary">pgk</name>
    <name evidence="17" type="ordered locus">Arcpr_0350</name>
</gene>
<accession>D2RGJ5</accession>
<evidence type="ECO:0000313" key="17">
    <source>
        <dbReference type="EMBL" id="ADB57420.1"/>
    </source>
</evidence>
<evidence type="ECO:0000256" key="15">
    <source>
        <dbReference type="PIRSR" id="PIRSR000724-2"/>
    </source>
</evidence>
<comment type="similarity">
    <text evidence="4 13 16">Belongs to the phosphoglycerate kinase family.</text>
</comment>
<dbReference type="GO" id="GO:0004618">
    <property type="term" value="F:phosphoglycerate kinase activity"/>
    <property type="evidence" value="ECO:0007669"/>
    <property type="project" value="UniProtKB-UniRule"/>
</dbReference>
<feature type="binding site" evidence="13 14">
    <location>
        <begin position="21"/>
        <end position="23"/>
    </location>
    <ligand>
        <name>substrate</name>
    </ligand>
</feature>
<feature type="binding site" evidence="13 14">
    <location>
        <begin position="57"/>
        <end position="60"/>
    </location>
    <ligand>
        <name>substrate</name>
    </ligand>
</feature>
<protein>
    <recommendedName>
        <fullName evidence="6 13">Phosphoglycerate kinase</fullName>
        <ecNumber evidence="5 13">2.7.2.3</ecNumber>
    </recommendedName>
</protein>
<dbReference type="HAMAP" id="MF_00145">
    <property type="entry name" value="Phosphoglyc_kinase"/>
    <property type="match status" value="1"/>
</dbReference>
<dbReference type="EMBL" id="CP001857">
    <property type="protein sequence ID" value="ADB57420.1"/>
    <property type="molecule type" value="Genomic_DNA"/>
</dbReference>
<dbReference type="PANTHER" id="PTHR11406:SF23">
    <property type="entry name" value="PHOSPHOGLYCERATE KINASE 1, CHLOROPLASTIC-RELATED"/>
    <property type="match status" value="1"/>
</dbReference>
<dbReference type="PRINTS" id="PR00477">
    <property type="entry name" value="PHGLYCKINASE"/>
</dbReference>
<comment type="subcellular location">
    <subcellularLocation>
        <location evidence="2 13">Cytoplasm</location>
    </subcellularLocation>
</comment>
<comment type="caution">
    <text evidence="13">Lacks conserved residue(s) required for the propagation of feature annotation.</text>
</comment>
<keyword evidence="12 13" id="KW-0324">Glycolysis</keyword>
<dbReference type="AlphaFoldDB" id="D2RGJ5"/>
<dbReference type="InterPro" id="IPR001576">
    <property type="entry name" value="Phosphoglycerate_kinase"/>
</dbReference>
<dbReference type="HOGENOM" id="CLU_025427_0_2_2"/>
<dbReference type="InterPro" id="IPR015824">
    <property type="entry name" value="Phosphoglycerate_kinase_N"/>
</dbReference>